<accession>A0A0U5BBK0</accession>
<evidence type="ECO:0000313" key="1">
    <source>
        <dbReference type="EMBL" id="BAU28077.1"/>
    </source>
</evidence>
<organism evidence="1 2">
    <name type="scientific">Aneurinibacillus soli</name>
    <dbReference type="NCBI Taxonomy" id="1500254"/>
    <lineage>
        <taxon>Bacteria</taxon>
        <taxon>Bacillati</taxon>
        <taxon>Bacillota</taxon>
        <taxon>Bacilli</taxon>
        <taxon>Bacillales</taxon>
        <taxon>Paenibacillaceae</taxon>
        <taxon>Aneurinibacillus group</taxon>
        <taxon>Aneurinibacillus</taxon>
    </lineage>
</organism>
<dbReference type="AlphaFoldDB" id="A0A0U5BBK0"/>
<gene>
    <name evidence="1" type="ORF">CB4_02251</name>
</gene>
<dbReference type="RefSeq" id="WP_096465864.1">
    <property type="nucleotide sequence ID" value="NZ_AP017312.1"/>
</dbReference>
<keyword evidence="2" id="KW-1185">Reference proteome</keyword>
<name>A0A0U5BBK0_9BACL</name>
<dbReference type="KEGG" id="asoc:CB4_02251"/>
<sequence>MKFFKPRTQKYLGLDIDHERVTVAEMLLQSDRLTISTLVEEKLTAQRPLSEILKDIIFEHGIQSNEAILSLPFTDRYVKLELYPKMPEKDLIAAISLDIEQMTGEKAFENTIQDYCILGDTADAEGKEKTVVMFVTVSNEEAVHYYKEITSAGLSVRAIEIDFLAFLRTIVLFKQNIPPARSIGSCLLCLHVSMSGTILILLNGETPIYFKKIPFHESGFFHYIKEEENLSVTEMQWPKELDELHHADFAIRQGMSELVRELNRAIDFFTIRTRRNVSDILVSGRFGSCTAIRTSLLGLLGITVHPLIVSEQATLQSYQLSNESSEPLAPQFALALGLSIREVFPY</sequence>
<evidence type="ECO:0000313" key="2">
    <source>
        <dbReference type="Proteomes" id="UP000217696"/>
    </source>
</evidence>
<dbReference type="Gene3D" id="3.30.420.40">
    <property type="match status" value="2"/>
</dbReference>
<dbReference type="Proteomes" id="UP000217696">
    <property type="component" value="Chromosome"/>
</dbReference>
<protein>
    <submittedName>
        <fullName evidence="1">Competence protein A</fullName>
    </submittedName>
</protein>
<reference evidence="1 2" key="1">
    <citation type="submission" date="2015-12" db="EMBL/GenBank/DDBJ databases">
        <title>Genome sequence of Aneurinibacillus soli.</title>
        <authorList>
            <person name="Lee J.S."/>
            <person name="Lee K.C."/>
            <person name="Kim K.K."/>
            <person name="Lee B.W."/>
        </authorList>
    </citation>
    <scope>NUCLEOTIDE SEQUENCE [LARGE SCALE GENOMIC DNA]</scope>
    <source>
        <strain evidence="1 2">CB4</strain>
    </source>
</reference>
<dbReference type="Pfam" id="PF11104">
    <property type="entry name" value="PilM_2"/>
    <property type="match status" value="1"/>
</dbReference>
<dbReference type="Gene3D" id="3.30.1490.300">
    <property type="match status" value="1"/>
</dbReference>
<proteinExistence type="predicted"/>
<dbReference type="InterPro" id="IPR005883">
    <property type="entry name" value="PilM"/>
</dbReference>
<dbReference type="EMBL" id="AP017312">
    <property type="protein sequence ID" value="BAU28077.1"/>
    <property type="molecule type" value="Genomic_DNA"/>
</dbReference>